<reference evidence="2 3" key="1">
    <citation type="journal article" date="2024" name="J Genomics">
        <title>Draft genome sequencing and assembly of Favolaschia claudopus CIRM-BRFM 2984 isolated from oak limbs.</title>
        <authorList>
            <person name="Navarro D."/>
            <person name="Drula E."/>
            <person name="Chaduli D."/>
            <person name="Cazenave R."/>
            <person name="Ahrendt S."/>
            <person name="Wang J."/>
            <person name="Lipzen A."/>
            <person name="Daum C."/>
            <person name="Barry K."/>
            <person name="Grigoriev I.V."/>
            <person name="Favel A."/>
            <person name="Rosso M.N."/>
            <person name="Martin F."/>
        </authorList>
    </citation>
    <scope>NUCLEOTIDE SEQUENCE [LARGE SCALE GENOMIC DNA]</scope>
    <source>
        <strain evidence="2 3">CIRM-BRFM 2984</strain>
    </source>
</reference>
<proteinExistence type="predicted"/>
<accession>A0AAW0AWZ7</accession>
<evidence type="ECO:0000313" key="3">
    <source>
        <dbReference type="Proteomes" id="UP001362999"/>
    </source>
</evidence>
<feature type="domain" description="BTB" evidence="1">
    <location>
        <begin position="40"/>
        <end position="115"/>
    </location>
</feature>
<protein>
    <submittedName>
        <fullName evidence="2">BTB domain-containing protein</fullName>
    </submittedName>
</protein>
<evidence type="ECO:0000313" key="2">
    <source>
        <dbReference type="EMBL" id="KAK7018193.1"/>
    </source>
</evidence>
<dbReference type="Pfam" id="PF00651">
    <property type="entry name" value="BTB"/>
    <property type="match status" value="1"/>
</dbReference>
<sequence length="377" mass="41972">MATVPRKRARVDSSPRSEALANPVAAEEITRDEKHYFDDGDFVIRAGSKLFRIHRFMLSRDSSMFKDMFVVAGGSDAEAAPDGLTDETALVVTDSVEAFRALLWVLYALASDVSNYQSKVKNMNDLDWLLLVAEITNKYQFTSLENWSLQTIKAVVPKLKFTEATCPLLVRVMTLARRIADHELIGDVVDCMEELLKGGANPARLIVALEGEGHPRLSALAYYAQLQCSLPLGGQGSENPAIFAACEELNTLHLTRLSFGHWSLHRTVWQLAQHPPLLPQEVSCLTENHAKCKEQWLAMWKDAINSQEPVSYFHSIDLLGRLESALAHLSSSRVRKKLIGCCRAHGEEAVLGLLAKKSVALQDHFQLPSIFSEQYGL</sequence>
<dbReference type="InterPro" id="IPR011333">
    <property type="entry name" value="SKP1/BTB/POZ_sf"/>
</dbReference>
<dbReference type="InterPro" id="IPR000210">
    <property type="entry name" value="BTB/POZ_dom"/>
</dbReference>
<dbReference type="AlphaFoldDB" id="A0AAW0AWZ7"/>
<name>A0AAW0AWZ7_9AGAR</name>
<keyword evidence="3" id="KW-1185">Reference proteome</keyword>
<dbReference type="Gene3D" id="3.30.710.10">
    <property type="entry name" value="Potassium Channel Kv1.1, Chain A"/>
    <property type="match status" value="1"/>
</dbReference>
<comment type="caution">
    <text evidence="2">The sequence shown here is derived from an EMBL/GenBank/DDBJ whole genome shotgun (WGS) entry which is preliminary data.</text>
</comment>
<dbReference type="CDD" id="cd18186">
    <property type="entry name" value="BTB_POZ_ZBTB_KLHL-like"/>
    <property type="match status" value="1"/>
</dbReference>
<dbReference type="Proteomes" id="UP001362999">
    <property type="component" value="Unassembled WGS sequence"/>
</dbReference>
<dbReference type="EMBL" id="JAWWNJ010000046">
    <property type="protein sequence ID" value="KAK7018193.1"/>
    <property type="molecule type" value="Genomic_DNA"/>
</dbReference>
<gene>
    <name evidence="2" type="ORF">R3P38DRAFT_2981678</name>
</gene>
<dbReference type="PROSITE" id="PS50097">
    <property type="entry name" value="BTB"/>
    <property type="match status" value="1"/>
</dbReference>
<dbReference type="SUPFAM" id="SSF54695">
    <property type="entry name" value="POZ domain"/>
    <property type="match status" value="1"/>
</dbReference>
<evidence type="ECO:0000259" key="1">
    <source>
        <dbReference type="PROSITE" id="PS50097"/>
    </source>
</evidence>
<organism evidence="2 3">
    <name type="scientific">Favolaschia claudopus</name>
    <dbReference type="NCBI Taxonomy" id="2862362"/>
    <lineage>
        <taxon>Eukaryota</taxon>
        <taxon>Fungi</taxon>
        <taxon>Dikarya</taxon>
        <taxon>Basidiomycota</taxon>
        <taxon>Agaricomycotina</taxon>
        <taxon>Agaricomycetes</taxon>
        <taxon>Agaricomycetidae</taxon>
        <taxon>Agaricales</taxon>
        <taxon>Marasmiineae</taxon>
        <taxon>Mycenaceae</taxon>
        <taxon>Favolaschia</taxon>
    </lineage>
</organism>